<dbReference type="InterPro" id="IPR036416">
    <property type="entry name" value="Pept_tRNA_hydro_sf"/>
</dbReference>
<dbReference type="GO" id="GO:0006515">
    <property type="term" value="P:protein quality control for misfolded or incompletely synthesized proteins"/>
    <property type="evidence" value="ECO:0007669"/>
    <property type="project" value="UniProtKB-UniRule"/>
</dbReference>
<feature type="binding site" evidence="7">
    <location>
        <position position="14"/>
    </location>
    <ligand>
        <name>tRNA</name>
        <dbReference type="ChEBI" id="CHEBI:17843"/>
    </ligand>
</feature>
<dbReference type="HAMAP" id="MF_00083">
    <property type="entry name" value="Pept_tRNA_hydro_bact"/>
    <property type="match status" value="1"/>
</dbReference>
<dbReference type="SUPFAM" id="SSF53178">
    <property type="entry name" value="Peptidyl-tRNA hydrolase-like"/>
    <property type="match status" value="1"/>
</dbReference>
<feature type="binding site" evidence="7">
    <location>
        <position position="66"/>
    </location>
    <ligand>
        <name>tRNA</name>
        <dbReference type="ChEBI" id="CHEBI:17843"/>
    </ligand>
</feature>
<keyword evidence="2 7" id="KW-0820">tRNA-binding</keyword>
<feature type="site" description="Discriminates between blocked and unblocked aminoacyl-tRNA" evidence="7">
    <location>
        <position position="9"/>
    </location>
</feature>
<dbReference type="AlphaFoldDB" id="A0A1G2DXW9"/>
<comment type="subcellular location">
    <subcellularLocation>
        <location evidence="7">Cytoplasm</location>
    </subcellularLocation>
</comment>
<dbReference type="CDD" id="cd00462">
    <property type="entry name" value="PTH"/>
    <property type="match status" value="1"/>
</dbReference>
<evidence type="ECO:0000256" key="6">
    <source>
        <dbReference type="ARBA" id="ARBA00050038"/>
    </source>
</evidence>
<dbReference type="EMBL" id="MHLW01000008">
    <property type="protein sequence ID" value="OGZ18242.1"/>
    <property type="molecule type" value="Genomic_DNA"/>
</dbReference>
<dbReference type="PANTHER" id="PTHR17224">
    <property type="entry name" value="PEPTIDYL-TRNA HYDROLASE"/>
    <property type="match status" value="1"/>
</dbReference>
<organism evidence="10 11">
    <name type="scientific">Candidatus Nealsonbacteria bacterium RBG_13_37_56</name>
    <dbReference type="NCBI Taxonomy" id="1801661"/>
    <lineage>
        <taxon>Bacteria</taxon>
        <taxon>Candidatus Nealsoniibacteriota</taxon>
    </lineage>
</organism>
<comment type="similarity">
    <text evidence="5 7 9">Belongs to the PTH family.</text>
</comment>
<feature type="active site" description="Proton acceptor" evidence="7">
    <location>
        <position position="19"/>
    </location>
</feature>
<feature type="binding site" evidence="7">
    <location>
        <position position="68"/>
    </location>
    <ligand>
        <name>tRNA</name>
        <dbReference type="ChEBI" id="CHEBI:17843"/>
    </ligand>
</feature>
<dbReference type="GO" id="GO:0072344">
    <property type="term" value="P:rescue of stalled ribosome"/>
    <property type="evidence" value="ECO:0007669"/>
    <property type="project" value="UniProtKB-UniRule"/>
</dbReference>
<dbReference type="Pfam" id="PF01195">
    <property type="entry name" value="Pept_tRNA_hydro"/>
    <property type="match status" value="1"/>
</dbReference>
<evidence type="ECO:0000256" key="2">
    <source>
        <dbReference type="ARBA" id="ARBA00022555"/>
    </source>
</evidence>
<keyword evidence="3 7" id="KW-0378">Hydrolase</keyword>
<dbReference type="GO" id="GO:0004045">
    <property type="term" value="F:peptidyl-tRNA hydrolase activity"/>
    <property type="evidence" value="ECO:0007669"/>
    <property type="project" value="UniProtKB-UniRule"/>
</dbReference>
<evidence type="ECO:0000256" key="7">
    <source>
        <dbReference type="HAMAP-Rule" id="MF_00083"/>
    </source>
</evidence>
<dbReference type="GO" id="GO:0005737">
    <property type="term" value="C:cytoplasm"/>
    <property type="evidence" value="ECO:0007669"/>
    <property type="project" value="UniProtKB-SubCell"/>
</dbReference>
<comment type="function">
    <text evidence="7">Catalyzes the release of premature peptidyl moieties from peptidyl-tRNA molecules trapped in stalled 50S ribosomal subunits, and thus maintains levels of free tRNAs and 50S ribosomes.</text>
</comment>
<evidence type="ECO:0000256" key="5">
    <source>
        <dbReference type="ARBA" id="ARBA00038063"/>
    </source>
</evidence>
<evidence type="ECO:0000313" key="11">
    <source>
        <dbReference type="Proteomes" id="UP000178893"/>
    </source>
</evidence>
<dbReference type="Proteomes" id="UP000178893">
    <property type="component" value="Unassembled WGS sequence"/>
</dbReference>
<dbReference type="InterPro" id="IPR018171">
    <property type="entry name" value="Pept_tRNA_hydro_CS"/>
</dbReference>
<comment type="caution">
    <text evidence="7">Lacks conserved residue(s) required for the propagation of feature annotation.</text>
</comment>
<evidence type="ECO:0000313" key="10">
    <source>
        <dbReference type="EMBL" id="OGZ18242.1"/>
    </source>
</evidence>
<comment type="catalytic activity">
    <reaction evidence="7 8">
        <text>an N-acyl-L-alpha-aminoacyl-tRNA + H2O = an N-acyl-L-amino acid + a tRNA + H(+)</text>
        <dbReference type="Rhea" id="RHEA:54448"/>
        <dbReference type="Rhea" id="RHEA-COMP:10123"/>
        <dbReference type="Rhea" id="RHEA-COMP:13883"/>
        <dbReference type="ChEBI" id="CHEBI:15377"/>
        <dbReference type="ChEBI" id="CHEBI:15378"/>
        <dbReference type="ChEBI" id="CHEBI:59874"/>
        <dbReference type="ChEBI" id="CHEBI:78442"/>
        <dbReference type="ChEBI" id="CHEBI:138191"/>
        <dbReference type="EC" id="3.1.1.29"/>
    </reaction>
</comment>
<proteinExistence type="inferred from homology"/>
<feature type="site" description="Stabilizes the basic form of H active site to accept a proton" evidence="7">
    <location>
        <position position="102"/>
    </location>
</feature>
<comment type="function">
    <text evidence="7">Hydrolyzes ribosome-free peptidyl-tRNAs (with 1 or more amino acids incorporated), which drop off the ribosome during protein synthesis, or as a result of ribosome stalling.</text>
</comment>
<keyword evidence="4 7" id="KW-0694">RNA-binding</keyword>
<dbReference type="EC" id="3.1.1.29" evidence="1 7"/>
<evidence type="ECO:0000256" key="8">
    <source>
        <dbReference type="RuleBase" id="RU000673"/>
    </source>
</evidence>
<evidence type="ECO:0000256" key="3">
    <source>
        <dbReference type="ARBA" id="ARBA00022801"/>
    </source>
</evidence>
<protein>
    <recommendedName>
        <fullName evidence="6 7">Peptidyl-tRNA hydrolase</fullName>
        <shortName evidence="7">Pth</shortName>
        <ecNumber evidence="1 7">3.1.1.29</ecNumber>
    </recommendedName>
</protein>
<dbReference type="Gene3D" id="3.40.50.1470">
    <property type="entry name" value="Peptidyl-tRNA hydrolase"/>
    <property type="match status" value="1"/>
</dbReference>
<gene>
    <name evidence="7" type="primary">pth</name>
    <name evidence="10" type="ORF">A2V72_00955</name>
</gene>
<reference evidence="10 11" key="1">
    <citation type="journal article" date="2016" name="Nat. Commun.">
        <title>Thousands of microbial genomes shed light on interconnected biogeochemical processes in an aquifer system.</title>
        <authorList>
            <person name="Anantharaman K."/>
            <person name="Brown C.T."/>
            <person name="Hug L.A."/>
            <person name="Sharon I."/>
            <person name="Castelle C.J."/>
            <person name="Probst A.J."/>
            <person name="Thomas B.C."/>
            <person name="Singh A."/>
            <person name="Wilkins M.J."/>
            <person name="Karaoz U."/>
            <person name="Brodie E.L."/>
            <person name="Williams K.H."/>
            <person name="Hubbard S.S."/>
            <person name="Banfield J.F."/>
        </authorList>
    </citation>
    <scope>NUCLEOTIDE SEQUENCE [LARGE SCALE GENOMIC DNA]</scope>
</reference>
<dbReference type="GO" id="GO:0000049">
    <property type="term" value="F:tRNA binding"/>
    <property type="evidence" value="ECO:0007669"/>
    <property type="project" value="UniProtKB-UniRule"/>
</dbReference>
<keyword evidence="7" id="KW-0963">Cytoplasm</keyword>
<sequence length="187" mass="21159">MVIIIGLGNPGKKYINTRHNIGFEVLDQFVKENNFPEFKLSKKFNALISENVINGKKIILAKPQTFMNNSGISVKKLAGVRPPLNQRGSDPRNLRNLYIIHDDIDLPLGKIRPSENRGSAGHKGVESIIKELGTKDFTRIRIGIHPLCFHASVHRSKEFVLEKFKKEEKELLNQAVRQALAEIKKLS</sequence>
<evidence type="ECO:0000256" key="9">
    <source>
        <dbReference type="RuleBase" id="RU004320"/>
    </source>
</evidence>
<dbReference type="PROSITE" id="PS01195">
    <property type="entry name" value="PEPT_TRNA_HYDROL_1"/>
    <property type="match status" value="1"/>
</dbReference>
<comment type="subunit">
    <text evidence="7">Monomer.</text>
</comment>
<evidence type="ECO:0000256" key="1">
    <source>
        <dbReference type="ARBA" id="ARBA00013260"/>
    </source>
</evidence>
<accession>A0A1G2DXW9</accession>
<dbReference type="PANTHER" id="PTHR17224:SF1">
    <property type="entry name" value="PEPTIDYL-TRNA HYDROLASE"/>
    <property type="match status" value="1"/>
</dbReference>
<dbReference type="InterPro" id="IPR001328">
    <property type="entry name" value="Pept_tRNA_hydro"/>
</dbReference>
<name>A0A1G2DXW9_9BACT</name>
<evidence type="ECO:0000256" key="4">
    <source>
        <dbReference type="ARBA" id="ARBA00022884"/>
    </source>
</evidence>
<comment type="caution">
    <text evidence="10">The sequence shown here is derived from an EMBL/GenBank/DDBJ whole genome shotgun (WGS) entry which is preliminary data.</text>
</comment>
<dbReference type="NCBIfam" id="TIGR00447">
    <property type="entry name" value="pth"/>
    <property type="match status" value="1"/>
</dbReference>